<proteinExistence type="predicted"/>
<feature type="transmembrane region" description="Helical" evidence="2">
    <location>
        <begin position="96"/>
        <end position="115"/>
    </location>
</feature>
<evidence type="ECO:0000313" key="4">
    <source>
        <dbReference type="Proteomes" id="UP001340816"/>
    </source>
</evidence>
<evidence type="ECO:0000256" key="1">
    <source>
        <dbReference type="SAM" id="Coils"/>
    </source>
</evidence>
<organism evidence="3 4">
    <name type="scientific">Streptomyces phaeochromogenes</name>
    <dbReference type="NCBI Taxonomy" id="1923"/>
    <lineage>
        <taxon>Bacteria</taxon>
        <taxon>Bacillati</taxon>
        <taxon>Actinomycetota</taxon>
        <taxon>Actinomycetes</taxon>
        <taxon>Kitasatosporales</taxon>
        <taxon>Streptomycetaceae</taxon>
        <taxon>Streptomyces</taxon>
        <taxon>Streptomyces phaeochromogenes group</taxon>
    </lineage>
</organism>
<name>A0ABZ1HRP4_STRPH</name>
<accession>A0ABZ1HRP4</accession>
<reference evidence="3 4" key="1">
    <citation type="submission" date="2022-10" db="EMBL/GenBank/DDBJ databases">
        <title>The complete genomes of actinobacterial strains from the NBC collection.</title>
        <authorList>
            <person name="Joergensen T.S."/>
            <person name="Alvarez Arevalo M."/>
            <person name="Sterndorff E.B."/>
            <person name="Faurdal D."/>
            <person name="Vuksanovic O."/>
            <person name="Mourched A.-S."/>
            <person name="Charusanti P."/>
            <person name="Shaw S."/>
            <person name="Blin K."/>
            <person name="Weber T."/>
        </authorList>
    </citation>
    <scope>NUCLEOTIDE SEQUENCE [LARGE SCALE GENOMIC DNA]</scope>
    <source>
        <strain evidence="3 4">NBC 01752</strain>
    </source>
</reference>
<protein>
    <submittedName>
        <fullName evidence="3">Uncharacterized protein</fullName>
    </submittedName>
</protein>
<keyword evidence="1" id="KW-0175">Coiled coil</keyword>
<dbReference type="EMBL" id="CP109135">
    <property type="protein sequence ID" value="WSD21255.1"/>
    <property type="molecule type" value="Genomic_DNA"/>
</dbReference>
<keyword evidence="4" id="KW-1185">Reference proteome</keyword>
<gene>
    <name evidence="3" type="ORF">OHB35_52965</name>
</gene>
<sequence length="117" mass="12473">MAAATPVTATTIEAFENDLDAVLDAAKGELTEKKNETKAARARVRQVTRRRRHKRFHEITKAVTAAAPRGLFYTLALAGFTAFGIALTFLVLGLAAAALTLFTVAAAAWGMGAALRR</sequence>
<feature type="transmembrane region" description="Helical" evidence="2">
    <location>
        <begin position="71"/>
        <end position="90"/>
    </location>
</feature>
<keyword evidence="2" id="KW-1133">Transmembrane helix</keyword>
<dbReference type="Proteomes" id="UP001340816">
    <property type="component" value="Chromosome"/>
</dbReference>
<keyword evidence="2" id="KW-0472">Membrane</keyword>
<evidence type="ECO:0000313" key="3">
    <source>
        <dbReference type="EMBL" id="WSD21255.1"/>
    </source>
</evidence>
<feature type="coiled-coil region" evidence="1">
    <location>
        <begin position="23"/>
        <end position="50"/>
    </location>
</feature>
<dbReference type="RefSeq" id="WP_326762793.1">
    <property type="nucleotide sequence ID" value="NZ_CP109135.1"/>
</dbReference>
<keyword evidence="2" id="KW-0812">Transmembrane</keyword>
<evidence type="ECO:0000256" key="2">
    <source>
        <dbReference type="SAM" id="Phobius"/>
    </source>
</evidence>